<keyword evidence="1" id="KW-0001">2Fe-2S</keyword>
<keyword evidence="2" id="KW-0479">Metal-binding</keyword>
<dbReference type="PROSITE" id="PS51296">
    <property type="entry name" value="RIESKE"/>
    <property type="match status" value="1"/>
</dbReference>
<dbReference type="Gene3D" id="3.50.50.60">
    <property type="entry name" value="FAD/NAD(P)-binding domain"/>
    <property type="match status" value="1"/>
</dbReference>
<dbReference type="Pfam" id="PF01266">
    <property type="entry name" value="DAO"/>
    <property type="match status" value="1"/>
</dbReference>
<dbReference type="InterPro" id="IPR005805">
    <property type="entry name" value="Rieske_Fe-S_prot_C"/>
</dbReference>
<evidence type="ECO:0000259" key="6">
    <source>
        <dbReference type="PROSITE" id="PS51296"/>
    </source>
</evidence>
<protein>
    <submittedName>
        <fullName evidence="7">(2Fe-2S)-binding protein</fullName>
    </submittedName>
</protein>
<dbReference type="SUPFAM" id="SSF51905">
    <property type="entry name" value="FAD/NAD(P)-binding domain"/>
    <property type="match status" value="1"/>
</dbReference>
<feature type="domain" description="Rieske" evidence="6">
    <location>
        <begin position="421"/>
        <end position="507"/>
    </location>
</feature>
<dbReference type="Gene3D" id="3.30.9.10">
    <property type="entry name" value="D-Amino Acid Oxidase, subunit A, domain 2"/>
    <property type="match status" value="1"/>
</dbReference>
<dbReference type="GO" id="GO:0016020">
    <property type="term" value="C:membrane"/>
    <property type="evidence" value="ECO:0007669"/>
    <property type="project" value="InterPro"/>
</dbReference>
<evidence type="ECO:0000256" key="4">
    <source>
        <dbReference type="ARBA" id="ARBA00023014"/>
    </source>
</evidence>
<dbReference type="SUPFAM" id="SSF50022">
    <property type="entry name" value="ISP domain"/>
    <property type="match status" value="1"/>
</dbReference>
<dbReference type="PRINTS" id="PR00162">
    <property type="entry name" value="RIESKE"/>
</dbReference>
<gene>
    <name evidence="7" type="ORF">GCM10011379_01730</name>
</gene>
<reference evidence="7" key="1">
    <citation type="journal article" date="2014" name="Int. J. Syst. Evol. Microbiol.">
        <title>Complete genome sequence of Corynebacterium casei LMG S-19264T (=DSM 44701T), isolated from a smear-ripened cheese.</title>
        <authorList>
            <consortium name="US DOE Joint Genome Institute (JGI-PGF)"/>
            <person name="Walter F."/>
            <person name="Albersmeier A."/>
            <person name="Kalinowski J."/>
            <person name="Ruckert C."/>
        </authorList>
    </citation>
    <scope>NUCLEOTIDE SEQUENCE</scope>
    <source>
        <strain evidence="7">CGMCC 1.15290</strain>
    </source>
</reference>
<comment type="caution">
    <text evidence="7">The sequence shown here is derived from an EMBL/GenBank/DDBJ whole genome shotgun (WGS) entry which is preliminary data.</text>
</comment>
<dbReference type="EMBL" id="BMIB01000001">
    <property type="protein sequence ID" value="GGH57248.1"/>
    <property type="molecule type" value="Genomic_DNA"/>
</dbReference>
<evidence type="ECO:0000256" key="5">
    <source>
        <dbReference type="ARBA" id="ARBA00023157"/>
    </source>
</evidence>
<organism evidence="7 8">
    <name type="scientific">Filimonas zeae</name>
    <dbReference type="NCBI Taxonomy" id="1737353"/>
    <lineage>
        <taxon>Bacteria</taxon>
        <taxon>Pseudomonadati</taxon>
        <taxon>Bacteroidota</taxon>
        <taxon>Chitinophagia</taxon>
        <taxon>Chitinophagales</taxon>
        <taxon>Chitinophagaceae</taxon>
        <taxon>Filimonas</taxon>
    </lineage>
</organism>
<dbReference type="RefSeq" id="WP_188949761.1">
    <property type="nucleotide sequence ID" value="NZ_BMIB01000001.1"/>
</dbReference>
<dbReference type="GO" id="GO:0046872">
    <property type="term" value="F:metal ion binding"/>
    <property type="evidence" value="ECO:0007669"/>
    <property type="project" value="UniProtKB-KW"/>
</dbReference>
<dbReference type="GO" id="GO:0051537">
    <property type="term" value="F:2 iron, 2 sulfur cluster binding"/>
    <property type="evidence" value="ECO:0007669"/>
    <property type="project" value="UniProtKB-KW"/>
</dbReference>
<evidence type="ECO:0000256" key="3">
    <source>
        <dbReference type="ARBA" id="ARBA00023004"/>
    </source>
</evidence>
<proteinExistence type="predicted"/>
<dbReference type="InterPro" id="IPR006076">
    <property type="entry name" value="FAD-dep_OxRdtase"/>
</dbReference>
<keyword evidence="3" id="KW-0408">Iron</keyword>
<dbReference type="CDD" id="cd03477">
    <property type="entry name" value="Rieske_YhfW_C"/>
    <property type="match status" value="1"/>
</dbReference>
<dbReference type="InterPro" id="IPR036188">
    <property type="entry name" value="FAD/NAD-bd_sf"/>
</dbReference>
<accession>A0A917IMV8</accession>
<name>A0A917IMV8_9BACT</name>
<dbReference type="Pfam" id="PF00355">
    <property type="entry name" value="Rieske"/>
    <property type="match status" value="1"/>
</dbReference>
<evidence type="ECO:0000256" key="1">
    <source>
        <dbReference type="ARBA" id="ARBA00022714"/>
    </source>
</evidence>
<dbReference type="PANTHER" id="PTHR13847">
    <property type="entry name" value="SARCOSINE DEHYDROGENASE-RELATED"/>
    <property type="match status" value="1"/>
</dbReference>
<dbReference type="GO" id="GO:0005737">
    <property type="term" value="C:cytoplasm"/>
    <property type="evidence" value="ECO:0007669"/>
    <property type="project" value="TreeGrafter"/>
</dbReference>
<keyword evidence="5" id="KW-1015">Disulfide bond</keyword>
<dbReference type="InterPro" id="IPR036922">
    <property type="entry name" value="Rieske_2Fe-2S_sf"/>
</dbReference>
<dbReference type="Gene3D" id="2.102.10.10">
    <property type="entry name" value="Rieske [2Fe-2S] iron-sulphur domain"/>
    <property type="match status" value="1"/>
</dbReference>
<dbReference type="InterPro" id="IPR038010">
    <property type="entry name" value="YhfW_C"/>
</dbReference>
<keyword evidence="4" id="KW-0411">Iron-sulfur</keyword>
<evidence type="ECO:0000256" key="2">
    <source>
        <dbReference type="ARBA" id="ARBA00022723"/>
    </source>
</evidence>
<evidence type="ECO:0000313" key="8">
    <source>
        <dbReference type="Proteomes" id="UP000627292"/>
    </source>
</evidence>
<evidence type="ECO:0000313" key="7">
    <source>
        <dbReference type="EMBL" id="GGH57248.1"/>
    </source>
</evidence>
<dbReference type="AlphaFoldDB" id="A0A917IMV8"/>
<reference evidence="7" key="2">
    <citation type="submission" date="2020-09" db="EMBL/GenBank/DDBJ databases">
        <authorList>
            <person name="Sun Q."/>
            <person name="Zhou Y."/>
        </authorList>
    </citation>
    <scope>NUCLEOTIDE SEQUENCE</scope>
    <source>
        <strain evidence="7">CGMCC 1.15290</strain>
    </source>
</reference>
<keyword evidence="8" id="KW-1185">Reference proteome</keyword>
<sequence length="507" mass="55799">MIRRDGFCSSLWQAEIQPYMPVNIADSGITYDVIIVGGGITGITTGLLLQQRGKKCLLLEAANLGFGTTGGTTAHLNTLLDVPYTTISKNFGKEGAQQVAMCVQEAVEWIKSTCSRYAIECGLKDADAFLFAQQPEQEEELEEIRKATIEAGVTAEYTPHIPVPVAFTKALQVKGQAQFNPLPYIYGLAKAFEAAGGCIVQDCRVTASQVLETHVEVTTENGIFRGVDLVYATHIPPGVNLLHLRCVPYRSYAMAVTLEEEAYPENLAYDMYDPYHYYRTQEVNGQRYLIAGGEDHKTGEEPNTQQCFRKLEAHVRKYFKVKEVAYEWSSQYFEPADGLPYIGHLPGQADHVYVATGYGGNGMTYSTVAALLLTRMLLQEKPAGEVLFNPNRIKPVAGFTNFISHNADVVKQFIGKLFSGTTLEQLAELAPGEAKVVKYEDHKVALYKNDEGVIHAVSPSCTHLKCDVAWNTAEKSWDCPCHGARYDCDGNVLTGPADAPLEVINLA</sequence>
<dbReference type="Proteomes" id="UP000627292">
    <property type="component" value="Unassembled WGS sequence"/>
</dbReference>
<dbReference type="PANTHER" id="PTHR13847:SF281">
    <property type="entry name" value="FAD DEPENDENT OXIDOREDUCTASE DOMAIN-CONTAINING PROTEIN"/>
    <property type="match status" value="1"/>
</dbReference>
<dbReference type="InterPro" id="IPR017941">
    <property type="entry name" value="Rieske_2Fe-2S"/>
</dbReference>